<dbReference type="EMBL" id="GDHC01014254">
    <property type="protein sequence ID" value="JAQ04375.1"/>
    <property type="molecule type" value="Transcribed_RNA"/>
</dbReference>
<feature type="region of interest" description="Disordered" evidence="2">
    <location>
        <begin position="227"/>
        <end position="301"/>
    </location>
</feature>
<feature type="compositionally biased region" description="Basic and acidic residues" evidence="2">
    <location>
        <begin position="241"/>
        <end position="258"/>
    </location>
</feature>
<dbReference type="GO" id="GO:0035735">
    <property type="term" value="P:intraciliary transport involved in cilium assembly"/>
    <property type="evidence" value="ECO:0007669"/>
    <property type="project" value="InterPro"/>
</dbReference>
<dbReference type="GO" id="GO:0034451">
    <property type="term" value="C:centriolar satellite"/>
    <property type="evidence" value="ECO:0007669"/>
    <property type="project" value="TreeGrafter"/>
</dbReference>
<dbReference type="AlphaFoldDB" id="A0A146L9W1"/>
<keyword evidence="1" id="KW-0175">Coiled coil</keyword>
<dbReference type="GO" id="GO:0010824">
    <property type="term" value="P:regulation of centrosome duplication"/>
    <property type="evidence" value="ECO:0007669"/>
    <property type="project" value="TreeGrafter"/>
</dbReference>
<feature type="compositionally biased region" description="Low complexity" evidence="2">
    <location>
        <begin position="55"/>
        <end position="85"/>
    </location>
</feature>
<dbReference type="GO" id="GO:0005929">
    <property type="term" value="C:cilium"/>
    <property type="evidence" value="ECO:0007669"/>
    <property type="project" value="GOC"/>
</dbReference>
<dbReference type="InterPro" id="IPR030465">
    <property type="entry name" value="CEP131"/>
</dbReference>
<sequence>ERAQKSTMKEKHRKTPSWMRPQSADHLSSRNNPRRKLAAKFDGARKPGKNSRKAGGSMSNLLESSSMEDVLDSETSVTPSPVPSLTEVLRTSTKLEPGLAAKPPIPPVGGAVAKKNKSMDDIINIKFQRWFPESVQNASPYTDTIAAMTNGSEMSLSNNDNTQSDAMFVAELMAQSSLPDNNATNGPKNEVIARGCFSNFDSIKFEDYEGARVESNMKMLGRSRTMETIEESDDVGASNRMVERARYHKPEEKQDTSSKDLLTSKMGKTLNKYLAPEEKDDKERSRKNSTNSKDPSEESGIVSMIEQSDSPAQVMSLLLSDRPVSPTRQALGIAKVLEDENASCLVKYMNGSVLPDKGTVEGSNQESGLNNEDILTWMGRNQETENEIKNVGSTCDDILTMIKVLEKEEVESLKLEALSTGRSGNNSACSNVTPVGTSSREILTFLDELDQNEGKNEYSPPELKNPTIASEPVNSVPPTGRMGQLMALNSAELAKRVMALTLELEEREAVLESTNQRLNETQEKLTKQKTDCDSIVKRHQKFIDQLLTEKKLLGEQCASVIKEMEVKHTKAMQNVEERHRIDMKKFHEKMLAAEKIKRDKWIEEKMKKIKEQTVKGLEPELERMTRTHQEELAEIRRAHEKELAEMEASCARRMSMSREQALRDREQAVVEEREAARKKLEHELSEVERSYQDQRRRLLAEVREEKLRMERDLENNMTIKSRQLEEKWQQANQELEVRMTGLQEKHQTELKNMRDTLEGERQSWLNHQTQALSQKEAEIREQLKREK</sequence>
<protein>
    <submittedName>
        <fullName evidence="3">5-azacytidine-induced protein 1</fullName>
    </submittedName>
</protein>
<accession>A0A146L9W1</accession>
<feature type="coiled-coil region" evidence="1">
    <location>
        <begin position="621"/>
        <end position="697"/>
    </location>
</feature>
<feature type="compositionally biased region" description="Basic and acidic residues" evidence="2">
    <location>
        <begin position="275"/>
        <end position="286"/>
    </location>
</feature>
<proteinExistence type="predicted"/>
<evidence type="ECO:0000313" key="3">
    <source>
        <dbReference type="EMBL" id="JAQ04375.1"/>
    </source>
</evidence>
<dbReference type="PANTHER" id="PTHR31540:SF1">
    <property type="entry name" value="CENTROSOMAL PROTEIN OF 131 KDA"/>
    <property type="match status" value="1"/>
</dbReference>
<name>A0A146L9W1_LYGHE</name>
<feature type="coiled-coil region" evidence="1">
    <location>
        <begin position="504"/>
        <end position="531"/>
    </location>
</feature>
<evidence type="ECO:0000256" key="1">
    <source>
        <dbReference type="SAM" id="Coils"/>
    </source>
</evidence>
<feature type="compositionally biased region" description="Polar residues" evidence="2">
    <location>
        <begin position="763"/>
        <end position="773"/>
    </location>
</feature>
<feature type="non-terminal residue" evidence="3">
    <location>
        <position position="787"/>
    </location>
</feature>
<feature type="compositionally biased region" description="Basic and acidic residues" evidence="2">
    <location>
        <begin position="775"/>
        <end position="787"/>
    </location>
</feature>
<feature type="non-terminal residue" evidence="3">
    <location>
        <position position="1"/>
    </location>
</feature>
<feature type="region of interest" description="Disordered" evidence="2">
    <location>
        <begin position="1"/>
        <end position="85"/>
    </location>
</feature>
<feature type="region of interest" description="Disordered" evidence="2">
    <location>
        <begin position="757"/>
        <end position="787"/>
    </location>
</feature>
<reference evidence="3" key="1">
    <citation type="journal article" date="2016" name="Gigascience">
        <title>De novo construction of an expanded transcriptome assembly for the western tarnished plant bug, Lygus hesperus.</title>
        <authorList>
            <person name="Tassone E.E."/>
            <person name="Geib S.M."/>
            <person name="Hall B."/>
            <person name="Fabrick J.A."/>
            <person name="Brent C.S."/>
            <person name="Hull J.J."/>
        </authorList>
    </citation>
    <scope>NUCLEOTIDE SEQUENCE</scope>
</reference>
<dbReference type="PANTHER" id="PTHR31540">
    <property type="entry name" value="CENTROSOMAL PROTEIN OF 131 KDA"/>
    <property type="match status" value="1"/>
</dbReference>
<organism evidence="3">
    <name type="scientific">Lygus hesperus</name>
    <name type="common">Western plant bug</name>
    <dbReference type="NCBI Taxonomy" id="30085"/>
    <lineage>
        <taxon>Eukaryota</taxon>
        <taxon>Metazoa</taxon>
        <taxon>Ecdysozoa</taxon>
        <taxon>Arthropoda</taxon>
        <taxon>Hexapoda</taxon>
        <taxon>Insecta</taxon>
        <taxon>Pterygota</taxon>
        <taxon>Neoptera</taxon>
        <taxon>Paraneoptera</taxon>
        <taxon>Hemiptera</taxon>
        <taxon>Heteroptera</taxon>
        <taxon>Panheteroptera</taxon>
        <taxon>Cimicomorpha</taxon>
        <taxon>Miridae</taxon>
        <taxon>Mirini</taxon>
        <taxon>Lygus</taxon>
    </lineage>
</organism>
<evidence type="ECO:0000256" key="2">
    <source>
        <dbReference type="SAM" id="MobiDB-lite"/>
    </source>
</evidence>
<gene>
    <name evidence="3" type="primary">Azi1_0</name>
    <name evidence="3" type="ORF">g.52726</name>
</gene>